<dbReference type="AlphaFoldDB" id="A0A172TT46"/>
<dbReference type="RefSeq" id="WP_066402571.1">
    <property type="nucleotide sequence ID" value="NZ_CP011390.1"/>
</dbReference>
<dbReference type="GO" id="GO:0046872">
    <property type="term" value="F:metal ion binding"/>
    <property type="evidence" value="ECO:0007669"/>
    <property type="project" value="InterPro"/>
</dbReference>
<reference evidence="4" key="1">
    <citation type="submission" date="2015-01" db="EMBL/GenBank/DDBJ databases">
        <title>Flavisolibacter sp./LCS9/ whole genome sequencing.</title>
        <authorList>
            <person name="Kim M.K."/>
            <person name="Srinivasan S."/>
            <person name="Lee J.-J."/>
        </authorList>
    </citation>
    <scope>NUCLEOTIDE SEQUENCE [LARGE SCALE GENOMIC DNA]</scope>
    <source>
        <strain evidence="4">LCS9</strain>
    </source>
</reference>
<protein>
    <recommendedName>
        <fullName evidence="2">HMA domain-containing protein</fullName>
    </recommendedName>
</protein>
<dbReference type="InterPro" id="IPR036163">
    <property type="entry name" value="HMA_dom_sf"/>
</dbReference>
<evidence type="ECO:0000313" key="4">
    <source>
        <dbReference type="Proteomes" id="UP000077177"/>
    </source>
</evidence>
<dbReference type="KEGG" id="fla:SY85_06335"/>
<gene>
    <name evidence="3" type="ORF">SY85_06335</name>
</gene>
<dbReference type="Proteomes" id="UP000077177">
    <property type="component" value="Chromosome"/>
</dbReference>
<reference evidence="3 4" key="2">
    <citation type="journal article" date="2016" name="Int. J. Syst. Evol. Microbiol.">
        <title>Flavisolibacter tropicus sp. nov., isolated from tropical soil.</title>
        <authorList>
            <person name="Lee J.J."/>
            <person name="Kang M.S."/>
            <person name="Kim G.S."/>
            <person name="Lee C.S."/>
            <person name="Lim S."/>
            <person name="Lee J."/>
            <person name="Roh S.H."/>
            <person name="Kang H."/>
            <person name="Ha J.M."/>
            <person name="Bae S."/>
            <person name="Jung H.Y."/>
            <person name="Kim M.K."/>
        </authorList>
    </citation>
    <scope>NUCLEOTIDE SEQUENCE [LARGE SCALE GENOMIC DNA]</scope>
    <source>
        <strain evidence="3 4">LCS9</strain>
    </source>
</reference>
<evidence type="ECO:0000256" key="1">
    <source>
        <dbReference type="SAM" id="SignalP"/>
    </source>
</evidence>
<dbReference type="STRING" id="1492898.SY85_06335"/>
<organism evidence="3 4">
    <name type="scientific">Flavisolibacter tropicus</name>
    <dbReference type="NCBI Taxonomy" id="1492898"/>
    <lineage>
        <taxon>Bacteria</taxon>
        <taxon>Pseudomonadati</taxon>
        <taxon>Bacteroidota</taxon>
        <taxon>Chitinophagia</taxon>
        <taxon>Chitinophagales</taxon>
        <taxon>Chitinophagaceae</taxon>
        <taxon>Flavisolibacter</taxon>
    </lineage>
</organism>
<feature type="signal peptide" evidence="1">
    <location>
        <begin position="1"/>
        <end position="18"/>
    </location>
</feature>
<keyword evidence="1" id="KW-0732">Signal</keyword>
<proteinExistence type="predicted"/>
<feature type="chain" id="PRO_5008001126" description="HMA domain-containing protein" evidence="1">
    <location>
        <begin position="19"/>
        <end position="180"/>
    </location>
</feature>
<accession>A0A172TT46</accession>
<sequence>MKSILMLAAFLIGMQANAQFSKASLQASGLTCSMCSKAVKVALEGVPFVEKVQVDIKNQQYNLTFKSGAAVDFDALSKAVQDAGFSVASLKVNVDLNNVTIEKDKHFELGGQYFHFLNAAGKQLNGATTLSIVDKSFVSAKEFKKWSSASKLTCVQTGKAAACCAKENVAEQARIYHVVI</sequence>
<dbReference type="Gene3D" id="3.30.70.100">
    <property type="match status" value="1"/>
</dbReference>
<dbReference type="CDD" id="cd00371">
    <property type="entry name" value="HMA"/>
    <property type="match status" value="1"/>
</dbReference>
<feature type="domain" description="HMA" evidence="2">
    <location>
        <begin position="21"/>
        <end position="88"/>
    </location>
</feature>
<evidence type="ECO:0000313" key="3">
    <source>
        <dbReference type="EMBL" id="ANE50176.1"/>
    </source>
</evidence>
<keyword evidence="4" id="KW-1185">Reference proteome</keyword>
<dbReference type="EMBL" id="CP011390">
    <property type="protein sequence ID" value="ANE50176.1"/>
    <property type="molecule type" value="Genomic_DNA"/>
</dbReference>
<dbReference type="InterPro" id="IPR006121">
    <property type="entry name" value="HMA_dom"/>
</dbReference>
<dbReference type="SUPFAM" id="SSF55008">
    <property type="entry name" value="HMA, heavy metal-associated domain"/>
    <property type="match status" value="1"/>
</dbReference>
<name>A0A172TT46_9BACT</name>
<dbReference type="PROSITE" id="PS50846">
    <property type="entry name" value="HMA_2"/>
    <property type="match status" value="1"/>
</dbReference>
<dbReference type="Pfam" id="PF00403">
    <property type="entry name" value="HMA"/>
    <property type="match status" value="1"/>
</dbReference>
<evidence type="ECO:0000259" key="2">
    <source>
        <dbReference type="PROSITE" id="PS50846"/>
    </source>
</evidence>